<evidence type="ECO:0000256" key="6">
    <source>
        <dbReference type="ARBA" id="ARBA00023125"/>
    </source>
</evidence>
<dbReference type="PANTHER" id="PTHR11070">
    <property type="entry name" value="UVRD / RECB / PCRA DNA HELICASE FAMILY MEMBER"/>
    <property type="match status" value="1"/>
</dbReference>
<keyword evidence="6" id="KW-0238">DNA-binding</keyword>
<keyword evidence="5 11" id="KW-0067">ATP-binding</keyword>
<evidence type="ECO:0000259" key="12">
    <source>
        <dbReference type="PROSITE" id="PS51198"/>
    </source>
</evidence>
<comment type="catalytic activity">
    <reaction evidence="8">
        <text>Couples ATP hydrolysis with the unwinding of duplex DNA by translocating in the 3'-5' direction.</text>
        <dbReference type="EC" id="5.6.2.4"/>
    </reaction>
</comment>
<keyword evidence="2 11" id="KW-0547">Nucleotide-binding</keyword>
<comment type="catalytic activity">
    <reaction evidence="10">
        <text>ATP + H2O = ADP + phosphate + H(+)</text>
        <dbReference type="Rhea" id="RHEA:13065"/>
        <dbReference type="ChEBI" id="CHEBI:15377"/>
        <dbReference type="ChEBI" id="CHEBI:15378"/>
        <dbReference type="ChEBI" id="CHEBI:30616"/>
        <dbReference type="ChEBI" id="CHEBI:43474"/>
        <dbReference type="ChEBI" id="CHEBI:456216"/>
        <dbReference type="EC" id="5.6.2.4"/>
    </reaction>
</comment>
<dbReference type="SUPFAM" id="SSF52540">
    <property type="entry name" value="P-loop containing nucleoside triphosphate hydrolases"/>
    <property type="match status" value="1"/>
</dbReference>
<evidence type="ECO:0000256" key="10">
    <source>
        <dbReference type="ARBA" id="ARBA00048988"/>
    </source>
</evidence>
<evidence type="ECO:0000256" key="8">
    <source>
        <dbReference type="ARBA" id="ARBA00034617"/>
    </source>
</evidence>
<dbReference type="InterPro" id="IPR013986">
    <property type="entry name" value="DExx_box_DNA_helicase_dom_sf"/>
</dbReference>
<reference evidence="13 14" key="2">
    <citation type="submission" date="2018-06" db="EMBL/GenBank/DDBJ databases">
        <title>Metagenomic assembly of (sub)arctic Cyanobacteria and their associated microbiome from non-axenic cultures.</title>
        <authorList>
            <person name="Baurain D."/>
        </authorList>
    </citation>
    <scope>NUCLEOTIDE SEQUENCE [LARGE SCALE GENOMIC DNA]</scope>
    <source>
        <strain evidence="13">ULC027bin1</strain>
    </source>
</reference>
<evidence type="ECO:0000256" key="2">
    <source>
        <dbReference type="ARBA" id="ARBA00022741"/>
    </source>
</evidence>
<dbReference type="Pfam" id="PF00580">
    <property type="entry name" value="UvrD-helicase"/>
    <property type="match status" value="1"/>
</dbReference>
<evidence type="ECO:0000256" key="3">
    <source>
        <dbReference type="ARBA" id="ARBA00022801"/>
    </source>
</evidence>
<organism evidence="13 14">
    <name type="scientific">Phormidesmis priestleyi</name>
    <dbReference type="NCBI Taxonomy" id="268141"/>
    <lineage>
        <taxon>Bacteria</taxon>
        <taxon>Bacillati</taxon>
        <taxon>Cyanobacteriota</taxon>
        <taxon>Cyanophyceae</taxon>
        <taxon>Leptolyngbyales</taxon>
        <taxon>Leptolyngbyaceae</taxon>
        <taxon>Phormidesmis</taxon>
    </lineage>
</organism>
<dbReference type="AlphaFoldDB" id="A0A2W4X4P5"/>
<evidence type="ECO:0000256" key="5">
    <source>
        <dbReference type="ARBA" id="ARBA00022840"/>
    </source>
</evidence>
<feature type="binding site" evidence="11">
    <location>
        <begin position="38"/>
        <end position="45"/>
    </location>
    <ligand>
        <name>ATP</name>
        <dbReference type="ChEBI" id="CHEBI:30616"/>
    </ligand>
</feature>
<dbReference type="InterPro" id="IPR014016">
    <property type="entry name" value="UvrD-like_ATP-bd"/>
</dbReference>
<dbReference type="Gene3D" id="1.10.10.160">
    <property type="match status" value="1"/>
</dbReference>
<evidence type="ECO:0000313" key="14">
    <source>
        <dbReference type="Proteomes" id="UP000249794"/>
    </source>
</evidence>
<evidence type="ECO:0000256" key="11">
    <source>
        <dbReference type="PROSITE-ProRule" id="PRU00560"/>
    </source>
</evidence>
<accession>A0A2W4X4P5</accession>
<dbReference type="EMBL" id="QBMP01000150">
    <property type="protein sequence ID" value="PZO52313.1"/>
    <property type="molecule type" value="Genomic_DNA"/>
</dbReference>
<comment type="caution">
    <text evidence="13">The sequence shown here is derived from an EMBL/GenBank/DDBJ whole genome shotgun (WGS) entry which is preliminary data.</text>
</comment>
<protein>
    <recommendedName>
        <fullName evidence="9">DNA 3'-5' helicase</fullName>
        <ecNumber evidence="9">5.6.2.4</ecNumber>
    </recommendedName>
</protein>
<name>A0A2W4X4P5_9CYAN</name>
<dbReference type="GO" id="GO:0000725">
    <property type="term" value="P:recombinational repair"/>
    <property type="evidence" value="ECO:0007669"/>
    <property type="project" value="TreeGrafter"/>
</dbReference>
<evidence type="ECO:0000256" key="1">
    <source>
        <dbReference type="ARBA" id="ARBA00009922"/>
    </source>
</evidence>
<dbReference type="PROSITE" id="PS51198">
    <property type="entry name" value="UVRD_HELICASE_ATP_BIND"/>
    <property type="match status" value="1"/>
</dbReference>
<keyword evidence="4 11" id="KW-0347">Helicase</keyword>
<dbReference type="GO" id="GO:0005524">
    <property type="term" value="F:ATP binding"/>
    <property type="evidence" value="ECO:0007669"/>
    <property type="project" value="UniProtKB-UniRule"/>
</dbReference>
<reference evidence="14" key="1">
    <citation type="submission" date="2018-04" db="EMBL/GenBank/DDBJ databases">
        <authorList>
            <person name="Cornet L."/>
        </authorList>
    </citation>
    <scope>NUCLEOTIDE SEQUENCE [LARGE SCALE GENOMIC DNA]</scope>
</reference>
<dbReference type="GO" id="GO:0016887">
    <property type="term" value="F:ATP hydrolysis activity"/>
    <property type="evidence" value="ECO:0007669"/>
    <property type="project" value="RHEA"/>
</dbReference>
<keyword evidence="7" id="KW-0413">Isomerase</keyword>
<dbReference type="Pfam" id="PF13361">
    <property type="entry name" value="UvrD_C"/>
    <property type="match status" value="1"/>
</dbReference>
<keyword evidence="3 11" id="KW-0378">Hydrolase</keyword>
<feature type="domain" description="UvrD-like helicase ATP-binding" evidence="12">
    <location>
        <begin position="17"/>
        <end position="308"/>
    </location>
</feature>
<evidence type="ECO:0000313" key="13">
    <source>
        <dbReference type="EMBL" id="PZO52313.1"/>
    </source>
</evidence>
<comment type="similarity">
    <text evidence="1">Belongs to the helicase family. UvrD subfamily.</text>
</comment>
<dbReference type="GO" id="GO:0043138">
    <property type="term" value="F:3'-5' DNA helicase activity"/>
    <property type="evidence" value="ECO:0007669"/>
    <property type="project" value="UniProtKB-EC"/>
</dbReference>
<gene>
    <name evidence="13" type="ORF">DCF15_13925</name>
</gene>
<evidence type="ECO:0000256" key="7">
    <source>
        <dbReference type="ARBA" id="ARBA00023235"/>
    </source>
</evidence>
<dbReference type="Gene3D" id="3.40.50.300">
    <property type="entry name" value="P-loop containing nucleotide triphosphate hydrolases"/>
    <property type="match status" value="2"/>
</dbReference>
<proteinExistence type="inferred from homology"/>
<evidence type="ECO:0000256" key="4">
    <source>
        <dbReference type="ARBA" id="ARBA00022806"/>
    </source>
</evidence>
<dbReference type="GO" id="GO:0003677">
    <property type="term" value="F:DNA binding"/>
    <property type="evidence" value="ECO:0007669"/>
    <property type="project" value="UniProtKB-KW"/>
</dbReference>
<dbReference type="PANTHER" id="PTHR11070:SF2">
    <property type="entry name" value="ATP-DEPENDENT DNA HELICASE SRS2"/>
    <property type="match status" value="1"/>
</dbReference>
<dbReference type="InterPro" id="IPR027417">
    <property type="entry name" value="P-loop_NTPase"/>
</dbReference>
<evidence type="ECO:0000256" key="9">
    <source>
        <dbReference type="ARBA" id="ARBA00034808"/>
    </source>
</evidence>
<dbReference type="InterPro" id="IPR000212">
    <property type="entry name" value="DNA_helicase_UvrD/REP"/>
</dbReference>
<dbReference type="Proteomes" id="UP000249794">
    <property type="component" value="Unassembled WGS sequence"/>
</dbReference>
<dbReference type="EC" id="5.6.2.4" evidence="9"/>
<dbReference type="InterPro" id="IPR014017">
    <property type="entry name" value="DNA_helicase_UvrD-like_C"/>
</dbReference>
<sequence>MENVFRRIKNITGYAPSSYQRGVLEFLLNGAGNGACNAVAGSGKSSTLLIAAIALSATGITPDDLKVLVFGKANAEDLQGKLSKLIGRWRQCASTLHSMGFSLLKQERDRKAVKVEGQKYKQIAQDLGLLSKKDRKGSLVEEKVCSESDFLKLVDLMRLTNQVALPETVQALAQEHEVELSEFHQVAEAIADCLNLGEVLAQEEGSIDFTDMIWLPVRWHLHTRPWFRAYKYLFVDECQDLNQAQLTLALMLAGQVEGYRGKPGRILFVGDPFQAIMGFAGADSDSYSHIVNQAKATELPLSTCYRCPTSHIALVKRLFPHIPIEPQANAPAGSIRTIEETQLNQQLKTGDMVLSRKTAPLVKLCIQLITRGIRATVKGRDIGDGLKRELENIAKLPRFNFSQFGSFLNEYAKLKAEKYEGLDNCEQLIKSLADKLNALEEIYLAQVQATSVSALAAYIDDLFADNGKSPITLATAHRSKGLENQRIFLLEPDSLPLTWKGQQDWQFQQESNLLYVALTRSTAELFLVGEPEWLPAATVTEAPALADNTEIAQSIQALCQQLGVETVIRSALSLSSPEEIKAIRLLVNVA</sequence>